<dbReference type="RefSeq" id="WP_093954345.1">
    <property type="nucleotide sequence ID" value="NZ_NMUL01000087.1"/>
</dbReference>
<dbReference type="PANTHER" id="PTHR43539">
    <property type="entry name" value="FLAVIN-BINDING MONOOXYGENASE-LIKE PROTEIN (AFU_ORTHOLOGUE AFUA_4G09220)"/>
    <property type="match status" value="1"/>
</dbReference>
<reference evidence="3" key="1">
    <citation type="submission" date="2017-07" db="EMBL/GenBank/DDBJ databases">
        <title>Comparative genome mining reveals phylogenetic distribution patterns of secondary metabolites in Amycolatopsis.</title>
        <authorList>
            <person name="Adamek M."/>
            <person name="Alanjary M."/>
            <person name="Sales-Ortells H."/>
            <person name="Goodfellow M."/>
            <person name="Bull A.T."/>
            <person name="Kalinowski J."/>
            <person name="Ziemert N."/>
        </authorList>
    </citation>
    <scope>NUCLEOTIDE SEQUENCE [LARGE SCALE GENOMIC DNA]</scope>
    <source>
        <strain evidence="3">H5</strain>
    </source>
</reference>
<dbReference type="SUPFAM" id="SSF51905">
    <property type="entry name" value="FAD/NAD(P)-binding domain"/>
    <property type="match status" value="2"/>
</dbReference>
<dbReference type="GO" id="GO:0004497">
    <property type="term" value="F:monooxygenase activity"/>
    <property type="evidence" value="ECO:0007669"/>
    <property type="project" value="TreeGrafter"/>
</dbReference>
<dbReference type="GO" id="GO:0050660">
    <property type="term" value="F:flavin adenine dinucleotide binding"/>
    <property type="evidence" value="ECO:0007669"/>
    <property type="project" value="TreeGrafter"/>
</dbReference>
<evidence type="ECO:0000256" key="1">
    <source>
        <dbReference type="ARBA" id="ARBA00023002"/>
    </source>
</evidence>
<dbReference type="AlphaFoldDB" id="A0A229SKR0"/>
<sequence length="360" mass="38772">MTDHDAIVIGGGQAGLAAARALRTHGLQPVVLEAGAEPVGSWPRYYDSLTLFSPARYSSLPGLPFPGDPEHYPHRDEVIDYLRTYAGCLDADIRTHHRVDTVTRDDGVFTVHGAGTTLSAPVVIAASGGFSRPHRPALSGLDTFTGTVLHSSDYREPSPFAGQRIVVVGAGNSAVQIATELADHAHVTLATRTPIKFAPQRPLGRDVHFWSAAIGFDHLPIGHLLRTPPTSPVNDPGRYRAAVHAGRPDQRRMFTTIEGNEVVWPDGKRETVDTILLATGFQPGLSYLDSLGALDTTGHPRHNRGLSTTHSGLGYVGLEWQRSFASATLRGVGRDAEYVVKRLPLSRNAARAKCCQPARA</sequence>
<dbReference type="InterPro" id="IPR050982">
    <property type="entry name" value="Auxin_biosynth/cation_transpt"/>
</dbReference>
<comment type="caution">
    <text evidence="2">The sequence shown here is derived from an EMBL/GenBank/DDBJ whole genome shotgun (WGS) entry which is preliminary data.</text>
</comment>
<dbReference type="PANTHER" id="PTHR43539:SF78">
    <property type="entry name" value="FLAVIN-CONTAINING MONOOXYGENASE"/>
    <property type="match status" value="1"/>
</dbReference>
<name>A0A229SKR0_9PSEU</name>
<dbReference type="Pfam" id="PF13738">
    <property type="entry name" value="Pyr_redox_3"/>
    <property type="match status" value="1"/>
</dbReference>
<organism evidence="2 3">
    <name type="scientific">Amycolatopsis vastitatis</name>
    <dbReference type="NCBI Taxonomy" id="1905142"/>
    <lineage>
        <taxon>Bacteria</taxon>
        <taxon>Bacillati</taxon>
        <taxon>Actinomycetota</taxon>
        <taxon>Actinomycetes</taxon>
        <taxon>Pseudonocardiales</taxon>
        <taxon>Pseudonocardiaceae</taxon>
        <taxon>Amycolatopsis</taxon>
    </lineage>
</organism>
<dbReference type="InterPro" id="IPR036188">
    <property type="entry name" value="FAD/NAD-bd_sf"/>
</dbReference>
<evidence type="ECO:0000313" key="3">
    <source>
        <dbReference type="Proteomes" id="UP000215199"/>
    </source>
</evidence>
<dbReference type="OrthoDB" id="9808049at2"/>
<dbReference type="Proteomes" id="UP000215199">
    <property type="component" value="Unassembled WGS sequence"/>
</dbReference>
<dbReference type="PRINTS" id="PR00469">
    <property type="entry name" value="PNDRDTASEII"/>
</dbReference>
<keyword evidence="3" id="KW-1185">Reference proteome</keyword>
<keyword evidence="1" id="KW-0560">Oxidoreductase</keyword>
<dbReference type="Gene3D" id="3.50.50.60">
    <property type="entry name" value="FAD/NAD(P)-binding domain"/>
    <property type="match status" value="1"/>
</dbReference>
<dbReference type="EMBL" id="NMUL01000087">
    <property type="protein sequence ID" value="OXM59314.1"/>
    <property type="molecule type" value="Genomic_DNA"/>
</dbReference>
<gene>
    <name evidence="2" type="ORF">CF165_48390</name>
</gene>
<accession>A0A229SKR0</accession>
<evidence type="ECO:0000313" key="2">
    <source>
        <dbReference type="EMBL" id="OXM59314.1"/>
    </source>
</evidence>
<proteinExistence type="predicted"/>
<protein>
    <submittedName>
        <fullName evidence="2">FAD-dependent oxidoreductase</fullName>
    </submittedName>
</protein>
<dbReference type="PRINTS" id="PR00368">
    <property type="entry name" value="FADPNR"/>
</dbReference>